<dbReference type="EMBL" id="JBFMKM010000016">
    <property type="protein sequence ID" value="KAL1297216.1"/>
    <property type="molecule type" value="Genomic_DNA"/>
</dbReference>
<comment type="subcellular location">
    <subcellularLocation>
        <location evidence="1">Nucleus</location>
    </subcellularLocation>
</comment>
<keyword evidence="3" id="KW-0698">rRNA processing</keyword>
<comment type="similarity">
    <text evidence="2">Belongs to the RNase PH family.</text>
</comment>
<dbReference type="SUPFAM" id="SSF55666">
    <property type="entry name" value="Ribonuclease PH domain 2-like"/>
    <property type="match status" value="1"/>
</dbReference>
<dbReference type="Proteomes" id="UP001562354">
    <property type="component" value="Unassembled WGS sequence"/>
</dbReference>
<feature type="domain" description="Exoribonuclease phosphorolytic" evidence="6">
    <location>
        <begin position="7"/>
        <end position="131"/>
    </location>
</feature>
<dbReference type="GeneID" id="95978482"/>
<dbReference type="InterPro" id="IPR050080">
    <property type="entry name" value="RNase_PH"/>
</dbReference>
<feature type="domain" description="Exoribonuclease phosphorolytic" evidence="7">
    <location>
        <begin position="138"/>
        <end position="188"/>
    </location>
</feature>
<dbReference type="Pfam" id="PF01138">
    <property type="entry name" value="RNase_PH"/>
    <property type="match status" value="1"/>
</dbReference>
<name>A0ABR3P3F3_9PEZI</name>
<dbReference type="InterPro" id="IPR036345">
    <property type="entry name" value="ExoRNase_PH_dom2_sf"/>
</dbReference>
<evidence type="ECO:0000313" key="8">
    <source>
        <dbReference type="EMBL" id="KAL1297216.1"/>
    </source>
</evidence>
<sequence>MTVPTAQLSQLHRADGSATYSSGGYTVIAAVNGPIEVQRRDELPEEAAIEVNVRPASGVGSPKERHLESIVLSTLRHIILTHNHPRTLIQVTLQVISTPLDESLLPPSFAPPILPALLQASVLSLLSASIPLSATLNAVTIAALSSGSLILDPTPKQLTQAASTHTLAFSSHGELIMEESEGSFDMATWHSVYDEAEKACCKPDDSDMQEDRKQVDMQTFVERVIEANVEAERGWKND</sequence>
<dbReference type="Pfam" id="PF03725">
    <property type="entry name" value="RNase_PH_C"/>
    <property type="match status" value="1"/>
</dbReference>
<evidence type="ECO:0000256" key="3">
    <source>
        <dbReference type="ARBA" id="ARBA00022552"/>
    </source>
</evidence>
<dbReference type="InterPro" id="IPR015847">
    <property type="entry name" value="ExoRNase_PH_dom2"/>
</dbReference>
<dbReference type="InterPro" id="IPR001247">
    <property type="entry name" value="ExoRNase_PH_dom1"/>
</dbReference>
<evidence type="ECO:0000259" key="6">
    <source>
        <dbReference type="Pfam" id="PF01138"/>
    </source>
</evidence>
<keyword evidence="5" id="KW-0539">Nucleus</keyword>
<keyword evidence="9" id="KW-1185">Reference proteome</keyword>
<evidence type="ECO:0000256" key="2">
    <source>
        <dbReference type="ARBA" id="ARBA00006678"/>
    </source>
</evidence>
<proteinExistence type="inferred from homology"/>
<dbReference type="PANTHER" id="PTHR11953:SF1">
    <property type="entry name" value="EXOSOME COMPLEX COMPONENT RRP46"/>
    <property type="match status" value="1"/>
</dbReference>
<organism evidence="8 9">
    <name type="scientific">Neodothiora populina</name>
    <dbReference type="NCBI Taxonomy" id="2781224"/>
    <lineage>
        <taxon>Eukaryota</taxon>
        <taxon>Fungi</taxon>
        <taxon>Dikarya</taxon>
        <taxon>Ascomycota</taxon>
        <taxon>Pezizomycotina</taxon>
        <taxon>Dothideomycetes</taxon>
        <taxon>Dothideomycetidae</taxon>
        <taxon>Dothideales</taxon>
        <taxon>Dothioraceae</taxon>
        <taxon>Neodothiora</taxon>
    </lineage>
</organism>
<evidence type="ECO:0000256" key="1">
    <source>
        <dbReference type="ARBA" id="ARBA00004123"/>
    </source>
</evidence>
<gene>
    <name evidence="8" type="ORF">AAFC00_004782</name>
</gene>
<dbReference type="CDD" id="cd11372">
    <property type="entry name" value="RNase_PH_RRP46"/>
    <property type="match status" value="1"/>
</dbReference>
<evidence type="ECO:0000259" key="7">
    <source>
        <dbReference type="Pfam" id="PF03725"/>
    </source>
</evidence>
<keyword evidence="4" id="KW-0271">Exosome</keyword>
<dbReference type="Gene3D" id="3.30.230.70">
    <property type="entry name" value="GHMP Kinase, N-terminal domain"/>
    <property type="match status" value="1"/>
</dbReference>
<dbReference type="SUPFAM" id="SSF54211">
    <property type="entry name" value="Ribosomal protein S5 domain 2-like"/>
    <property type="match status" value="1"/>
</dbReference>
<protein>
    <submittedName>
        <fullName evidence="8">Uncharacterized protein</fullName>
    </submittedName>
</protein>
<accession>A0ABR3P3F3</accession>
<dbReference type="InterPro" id="IPR027408">
    <property type="entry name" value="PNPase/RNase_PH_dom_sf"/>
</dbReference>
<dbReference type="InterPro" id="IPR020568">
    <property type="entry name" value="Ribosomal_Su5_D2-typ_SF"/>
</dbReference>
<comment type="caution">
    <text evidence="8">The sequence shown here is derived from an EMBL/GenBank/DDBJ whole genome shotgun (WGS) entry which is preliminary data.</text>
</comment>
<reference evidence="8 9" key="1">
    <citation type="submission" date="2024-07" db="EMBL/GenBank/DDBJ databases">
        <title>Draft sequence of the Neodothiora populina.</title>
        <authorList>
            <person name="Drown D.D."/>
            <person name="Schuette U.S."/>
            <person name="Buechlein A.B."/>
            <person name="Rusch D.R."/>
            <person name="Winton L.W."/>
            <person name="Adams G.A."/>
        </authorList>
    </citation>
    <scope>NUCLEOTIDE SEQUENCE [LARGE SCALE GENOMIC DNA]</scope>
    <source>
        <strain evidence="8 9">CPC 39397</strain>
    </source>
</reference>
<evidence type="ECO:0000313" key="9">
    <source>
        <dbReference type="Proteomes" id="UP001562354"/>
    </source>
</evidence>
<evidence type="ECO:0000256" key="5">
    <source>
        <dbReference type="ARBA" id="ARBA00023242"/>
    </source>
</evidence>
<evidence type="ECO:0000256" key="4">
    <source>
        <dbReference type="ARBA" id="ARBA00022835"/>
    </source>
</evidence>
<dbReference type="RefSeq" id="XP_069196898.1">
    <property type="nucleotide sequence ID" value="XM_069344470.1"/>
</dbReference>
<dbReference type="PANTHER" id="PTHR11953">
    <property type="entry name" value="EXOSOME COMPLEX COMPONENT"/>
    <property type="match status" value="1"/>
</dbReference>